<evidence type="ECO:0000313" key="5">
    <source>
        <dbReference type="EMBL" id="HDX29969.1"/>
    </source>
</evidence>
<accession>A0A7C1JYG4</accession>
<dbReference type="Pfam" id="PF00557">
    <property type="entry name" value="Peptidase_M24"/>
    <property type="match status" value="1"/>
</dbReference>
<dbReference type="EMBL" id="DSMG01000006">
    <property type="protein sequence ID" value="HDX29969.1"/>
    <property type="molecule type" value="Genomic_DNA"/>
</dbReference>
<keyword evidence="5" id="KW-0031">Aminopeptidase</keyword>
<gene>
    <name evidence="5" type="ORF">ENQ20_00570</name>
</gene>
<reference evidence="5" key="1">
    <citation type="journal article" date="2020" name="mSystems">
        <title>Genome- and Community-Level Interaction Insights into Carbon Utilization and Element Cycling Functions of Hydrothermarchaeota in Hydrothermal Sediment.</title>
        <authorList>
            <person name="Zhou Z."/>
            <person name="Liu Y."/>
            <person name="Xu W."/>
            <person name="Pan J."/>
            <person name="Luo Z.H."/>
            <person name="Li M."/>
        </authorList>
    </citation>
    <scope>NUCLEOTIDE SEQUENCE [LARGE SCALE GENOMIC DNA]</scope>
    <source>
        <strain evidence="5">SpSt-289</strain>
    </source>
</reference>
<name>A0A7C1JYG4_9CHLR</name>
<comment type="similarity">
    <text evidence="3">Belongs to the peptidase M24B family.</text>
</comment>
<keyword evidence="2" id="KW-0378">Hydrolase</keyword>
<dbReference type="Gene3D" id="3.90.230.10">
    <property type="entry name" value="Creatinase/methionine aminopeptidase superfamily"/>
    <property type="match status" value="1"/>
</dbReference>
<comment type="caution">
    <text evidence="5">The sequence shown here is derived from an EMBL/GenBank/DDBJ whole genome shotgun (WGS) entry which is preliminary data.</text>
</comment>
<proteinExistence type="inferred from homology"/>
<keyword evidence="5" id="KW-0645">Protease</keyword>
<dbReference type="PANTHER" id="PTHR46112">
    <property type="entry name" value="AMINOPEPTIDASE"/>
    <property type="match status" value="1"/>
</dbReference>
<dbReference type="PROSITE" id="PS00491">
    <property type="entry name" value="PROLINE_PEPTIDASE"/>
    <property type="match status" value="1"/>
</dbReference>
<keyword evidence="1 3" id="KW-0479">Metal-binding</keyword>
<evidence type="ECO:0000256" key="2">
    <source>
        <dbReference type="ARBA" id="ARBA00022801"/>
    </source>
</evidence>
<feature type="domain" description="Peptidase M24" evidence="4">
    <location>
        <begin position="161"/>
        <end position="388"/>
    </location>
</feature>
<dbReference type="InterPro" id="IPR050659">
    <property type="entry name" value="Peptidase_M24B"/>
</dbReference>
<dbReference type="InterPro" id="IPR001131">
    <property type="entry name" value="Peptidase_M24B_aminopep-P_CS"/>
</dbReference>
<dbReference type="SUPFAM" id="SSF55920">
    <property type="entry name" value="Creatinase/aminopeptidase"/>
    <property type="match status" value="1"/>
</dbReference>
<dbReference type="GO" id="GO:0046872">
    <property type="term" value="F:metal ion binding"/>
    <property type="evidence" value="ECO:0007669"/>
    <property type="project" value="UniProtKB-KW"/>
</dbReference>
<dbReference type="InterPro" id="IPR036005">
    <property type="entry name" value="Creatinase/aminopeptidase-like"/>
</dbReference>
<evidence type="ECO:0000256" key="3">
    <source>
        <dbReference type="RuleBase" id="RU000590"/>
    </source>
</evidence>
<protein>
    <submittedName>
        <fullName evidence="5">Aminopeptidase P family protein</fullName>
    </submittedName>
</protein>
<dbReference type="InterPro" id="IPR000994">
    <property type="entry name" value="Pept_M24"/>
</dbReference>
<organism evidence="5">
    <name type="scientific">Caldilinea aerophila</name>
    <dbReference type="NCBI Taxonomy" id="133453"/>
    <lineage>
        <taxon>Bacteria</taxon>
        <taxon>Bacillati</taxon>
        <taxon>Chloroflexota</taxon>
        <taxon>Caldilineae</taxon>
        <taxon>Caldilineales</taxon>
        <taxon>Caldilineaceae</taxon>
        <taxon>Caldilinea</taxon>
    </lineage>
</organism>
<dbReference type="AlphaFoldDB" id="A0A7C1JYG4"/>
<dbReference type="GO" id="GO:0004177">
    <property type="term" value="F:aminopeptidase activity"/>
    <property type="evidence" value="ECO:0007669"/>
    <property type="project" value="UniProtKB-KW"/>
</dbReference>
<dbReference type="PANTHER" id="PTHR46112:SF2">
    <property type="entry name" value="XAA-PRO AMINOPEPTIDASE P-RELATED"/>
    <property type="match status" value="1"/>
</dbReference>
<evidence type="ECO:0000259" key="4">
    <source>
        <dbReference type="Pfam" id="PF00557"/>
    </source>
</evidence>
<evidence type="ECO:0000256" key="1">
    <source>
        <dbReference type="ARBA" id="ARBA00022723"/>
    </source>
</evidence>
<sequence length="409" mass="44888">MKQDLDRLMEERNLDAFLVLGNSAGNPIMNYLTRGAHLERALIVKRRNGPLTLIHGGMERDTAAETGLRLIDRDAVYNPMRYLQEHGGDELAAQVAYLADVIRDEGLQGRLGVYGMFDAGAAMTLLNRLQAQVSDVELVGEFGRSLFGLARETKDADEIAEMAKAGQLTGLIVGDVQDFIRSHGVRGEVVVKSDGEPLTVGDVKAFLRVRALHYGLFEQGDTIFAQGREAGVPHNRGSESTPLRLGQSIIFDIFPRTASGYYHDMTRTWSLGYATDEVYAAYEQVKEIFERAMAAVKIGLPCRELQAMTLDYFEAKGHPTARTHPGGHDGYVHSLGHGVGLDIHEEPRLSIAPGNDTLLMPGHVVSVEPGLYYPERGFGVRIEDTIALQADGSVLNLTHFPYDLVVPMG</sequence>